<dbReference type="Proteomes" id="UP000002596">
    <property type="component" value="Chromosome"/>
</dbReference>
<dbReference type="PANTHER" id="PTHR47691:SF3">
    <property type="entry name" value="HTH-TYPE TRANSCRIPTIONAL REGULATOR RV0890C-RELATED"/>
    <property type="match status" value="1"/>
</dbReference>
<dbReference type="Gene3D" id="3.40.50.10070">
    <property type="entry name" value="TolB, N-terminal domain"/>
    <property type="match status" value="1"/>
</dbReference>
<name>A1TS46_PARC0</name>
<dbReference type="Gene3D" id="1.10.10.10">
    <property type="entry name" value="Winged helix-like DNA-binding domain superfamily/Winged helix DNA-binding domain"/>
    <property type="match status" value="1"/>
</dbReference>
<dbReference type="SMART" id="SM00862">
    <property type="entry name" value="Trans_reg_C"/>
    <property type="match status" value="1"/>
</dbReference>
<dbReference type="Pfam" id="PF00486">
    <property type="entry name" value="Trans_reg_C"/>
    <property type="match status" value="1"/>
</dbReference>
<evidence type="ECO:0000313" key="4">
    <source>
        <dbReference type="EMBL" id="ABM33784.1"/>
    </source>
</evidence>
<evidence type="ECO:0000313" key="5">
    <source>
        <dbReference type="Proteomes" id="UP000002596"/>
    </source>
</evidence>
<dbReference type="eggNOG" id="COG5616">
    <property type="taxonomic scope" value="Bacteria"/>
</dbReference>
<dbReference type="PANTHER" id="PTHR47691">
    <property type="entry name" value="REGULATOR-RELATED"/>
    <property type="match status" value="1"/>
</dbReference>
<dbReference type="Gene3D" id="1.25.40.10">
    <property type="entry name" value="Tetratricopeptide repeat domain"/>
    <property type="match status" value="1"/>
</dbReference>
<evidence type="ECO:0000259" key="3">
    <source>
        <dbReference type="PROSITE" id="PS51755"/>
    </source>
</evidence>
<dbReference type="eggNOG" id="COG0457">
    <property type="taxonomic scope" value="Bacteria"/>
</dbReference>
<dbReference type="eggNOG" id="COG3710">
    <property type="taxonomic scope" value="Bacteria"/>
</dbReference>
<evidence type="ECO:0000256" key="1">
    <source>
        <dbReference type="ARBA" id="ARBA00023125"/>
    </source>
</evidence>
<accession>A1TS46</accession>
<dbReference type="CDD" id="cd00383">
    <property type="entry name" value="trans_reg_C"/>
    <property type="match status" value="1"/>
</dbReference>
<feature type="DNA-binding region" description="OmpR/PhoB-type" evidence="2">
    <location>
        <begin position="23"/>
        <end position="116"/>
    </location>
</feature>
<dbReference type="InterPro" id="IPR011990">
    <property type="entry name" value="TPR-like_helical_dom_sf"/>
</dbReference>
<dbReference type="KEGG" id="aav:Aave_3222"/>
<dbReference type="InterPro" id="IPR036388">
    <property type="entry name" value="WH-like_DNA-bd_sf"/>
</dbReference>
<dbReference type="GO" id="GO:0006355">
    <property type="term" value="P:regulation of DNA-templated transcription"/>
    <property type="evidence" value="ECO:0007669"/>
    <property type="project" value="InterPro"/>
</dbReference>
<proteinExistence type="predicted"/>
<sequence>MAGVECRPRGRRPQSLFEKETMAPEFAFDHFVLKVRERQLLSHGCPVALGARAFDVLCTLVHRAGTLVTKSELFRQVWPGMVVEENNLQVHVSALRKLVGADRIVTIPGQGYRFVGRVAGPPEPGQEAARAPLPDASTGRSIAVLPFGAAPDAAQRHFADGLAEDVIHRLSRSRWISVIARNATQRYGHPLPSNASIARELGVRYLVAGQARFHAGRVRVTADLIDAPRNETVWTESYERPADDAARAQSSISAAIASAVEPVHLRREECLHSAVPPQDGEYWPLLMRARWHFWRSGRDHLRQAEHYARRALQARPDDASSLALLAFVHMARVWAGRSACVRVDASEARRLALRAVGSDDTDAFAHFTLGTALSFSGHFAVAMSEQALALSICPRFAAATGELARLLAFSGRTDEADDHARQACEASPLDPQMSLWIRTRAIARFVEGDYRGAESFALQALAQRPDWLFNHYLLAACQAAAGHGADGRRTLEQARRFGPYPAEALRAGHPFADGALLAHYTDCLRQAGWRG</sequence>
<dbReference type="SUPFAM" id="SSF46894">
    <property type="entry name" value="C-terminal effector domain of the bipartite response regulators"/>
    <property type="match status" value="1"/>
</dbReference>
<protein>
    <submittedName>
        <fullName evidence="4">Transcriptional regulator domain protein</fullName>
    </submittedName>
</protein>
<gene>
    <name evidence="4" type="ordered locus">Aave_3222</name>
</gene>
<dbReference type="HOGENOM" id="CLU_019981_4_0_4"/>
<dbReference type="GO" id="GO:0003677">
    <property type="term" value="F:DNA binding"/>
    <property type="evidence" value="ECO:0007669"/>
    <property type="project" value="UniProtKB-UniRule"/>
</dbReference>
<reference evidence="4" key="1">
    <citation type="submission" date="2006-12" db="EMBL/GenBank/DDBJ databases">
        <title>Complete sequence of Acidovorax avenae subsp. citrulli AAC00-1.</title>
        <authorList>
            <consortium name="US DOE Joint Genome Institute"/>
            <person name="Copeland A."/>
            <person name="Lucas S."/>
            <person name="Lapidus A."/>
            <person name="Barry K."/>
            <person name="Detter J.C."/>
            <person name="Glavina del Rio T."/>
            <person name="Dalin E."/>
            <person name="Tice H."/>
            <person name="Pitluck S."/>
            <person name="Kiss H."/>
            <person name="Brettin T."/>
            <person name="Bruce D."/>
            <person name="Han C."/>
            <person name="Tapia R."/>
            <person name="Gilna P."/>
            <person name="Schmutz J."/>
            <person name="Larimer F."/>
            <person name="Land M."/>
            <person name="Hauser L."/>
            <person name="Kyrpides N."/>
            <person name="Kim E."/>
            <person name="Stahl D."/>
            <person name="Richardson P."/>
        </authorList>
    </citation>
    <scope>NUCLEOTIDE SEQUENCE</scope>
    <source>
        <strain evidence="4">AAC00-1</strain>
    </source>
</reference>
<dbReference type="GO" id="GO:0000160">
    <property type="term" value="P:phosphorelay signal transduction system"/>
    <property type="evidence" value="ECO:0007669"/>
    <property type="project" value="InterPro"/>
</dbReference>
<dbReference type="EMBL" id="CP000512">
    <property type="protein sequence ID" value="ABM33784.1"/>
    <property type="molecule type" value="Genomic_DNA"/>
</dbReference>
<organism evidence="4 5">
    <name type="scientific">Paracidovorax citrulli (strain AAC00-1)</name>
    <name type="common">Acidovorax citrulli</name>
    <dbReference type="NCBI Taxonomy" id="397945"/>
    <lineage>
        <taxon>Bacteria</taxon>
        <taxon>Pseudomonadati</taxon>
        <taxon>Pseudomonadota</taxon>
        <taxon>Betaproteobacteria</taxon>
        <taxon>Burkholderiales</taxon>
        <taxon>Comamonadaceae</taxon>
        <taxon>Paracidovorax</taxon>
    </lineage>
</organism>
<dbReference type="PROSITE" id="PS51755">
    <property type="entry name" value="OMPR_PHOB"/>
    <property type="match status" value="1"/>
</dbReference>
<dbReference type="AlphaFoldDB" id="A1TS46"/>
<dbReference type="InterPro" id="IPR001867">
    <property type="entry name" value="OmpR/PhoB-type_DNA-bd"/>
</dbReference>
<dbReference type="STRING" id="397945.Aave_3222"/>
<dbReference type="SUPFAM" id="SSF48452">
    <property type="entry name" value="TPR-like"/>
    <property type="match status" value="1"/>
</dbReference>
<dbReference type="InterPro" id="IPR016032">
    <property type="entry name" value="Sig_transdc_resp-reg_C-effctor"/>
</dbReference>
<evidence type="ECO:0000256" key="2">
    <source>
        <dbReference type="PROSITE-ProRule" id="PRU01091"/>
    </source>
</evidence>
<keyword evidence="1 2" id="KW-0238">DNA-binding</keyword>
<feature type="domain" description="OmpR/PhoB-type" evidence="3">
    <location>
        <begin position="23"/>
        <end position="116"/>
    </location>
</feature>